<feature type="domain" description="SUEL-type lectin" evidence="3">
    <location>
        <begin position="35"/>
        <end position="116"/>
    </location>
</feature>
<dbReference type="GO" id="GO:0030246">
    <property type="term" value="F:carbohydrate binding"/>
    <property type="evidence" value="ECO:0007669"/>
    <property type="project" value="InterPro"/>
</dbReference>
<reference evidence="6" key="1">
    <citation type="submission" date="2012-12" db="EMBL/GenBank/DDBJ databases">
        <authorList>
            <person name="Hellsten U."/>
            <person name="Grimwood J."/>
            <person name="Chapman J.A."/>
            <person name="Shapiro H."/>
            <person name="Aerts A."/>
            <person name="Otillar R.P."/>
            <person name="Terry A.Y."/>
            <person name="Boore J.L."/>
            <person name="Simakov O."/>
            <person name="Marletaz F."/>
            <person name="Cho S.-J."/>
            <person name="Edsinger-Gonzales E."/>
            <person name="Havlak P."/>
            <person name="Kuo D.-H."/>
            <person name="Larsson T."/>
            <person name="Lv J."/>
            <person name="Arendt D."/>
            <person name="Savage R."/>
            <person name="Osoegawa K."/>
            <person name="de Jong P."/>
            <person name="Lindberg D.R."/>
            <person name="Seaver E.C."/>
            <person name="Weisblat D.A."/>
            <person name="Putnam N.H."/>
            <person name="Grigoriev I.V."/>
            <person name="Rokhsar D.S."/>
        </authorList>
    </citation>
    <scope>NUCLEOTIDE SEQUENCE</scope>
    <source>
        <strain evidence="6">I ESC-2004</strain>
    </source>
</reference>
<dbReference type="EMBL" id="AMQN01009570">
    <property type="status" value="NOT_ANNOTATED_CDS"/>
    <property type="molecule type" value="Genomic_DNA"/>
</dbReference>
<evidence type="ECO:0000313" key="4">
    <source>
        <dbReference type="EMBL" id="ELU00784.1"/>
    </source>
</evidence>
<dbReference type="EMBL" id="KB305732">
    <property type="protein sequence ID" value="ELU00784.1"/>
    <property type="molecule type" value="Genomic_DNA"/>
</dbReference>
<evidence type="ECO:0000259" key="3">
    <source>
        <dbReference type="Pfam" id="PF02140"/>
    </source>
</evidence>
<reference evidence="5" key="3">
    <citation type="submission" date="2015-06" db="UniProtKB">
        <authorList>
            <consortium name="EnsemblMetazoa"/>
        </authorList>
    </citation>
    <scope>IDENTIFICATION</scope>
</reference>
<protein>
    <recommendedName>
        <fullName evidence="3">SUEL-type lectin domain-containing protein</fullName>
    </recommendedName>
</protein>
<dbReference type="HOGENOM" id="CLU_029488_4_1_1"/>
<keyword evidence="1" id="KW-0472">Membrane</keyword>
<organism evidence="4">
    <name type="scientific">Capitella teleta</name>
    <name type="common">Polychaete worm</name>
    <dbReference type="NCBI Taxonomy" id="283909"/>
    <lineage>
        <taxon>Eukaryota</taxon>
        <taxon>Metazoa</taxon>
        <taxon>Spiralia</taxon>
        <taxon>Lophotrochozoa</taxon>
        <taxon>Annelida</taxon>
        <taxon>Polychaeta</taxon>
        <taxon>Sedentaria</taxon>
        <taxon>Scolecida</taxon>
        <taxon>Capitellidae</taxon>
        <taxon>Capitella</taxon>
    </lineage>
</organism>
<accession>R7U486</accession>
<dbReference type="PANTHER" id="PTHR46780">
    <property type="entry name" value="PROTEIN EVA-1"/>
    <property type="match status" value="1"/>
</dbReference>
<keyword evidence="6" id="KW-1185">Reference proteome</keyword>
<evidence type="ECO:0000256" key="1">
    <source>
        <dbReference type="SAM" id="Phobius"/>
    </source>
</evidence>
<dbReference type="InterPro" id="IPR043159">
    <property type="entry name" value="Lectin_gal-bd_sf"/>
</dbReference>
<dbReference type="Gene3D" id="2.60.120.740">
    <property type="match status" value="1"/>
</dbReference>
<dbReference type="InterPro" id="IPR000922">
    <property type="entry name" value="Lectin_gal-bd_dom"/>
</dbReference>
<evidence type="ECO:0000256" key="2">
    <source>
        <dbReference type="SAM" id="SignalP"/>
    </source>
</evidence>
<feature type="signal peptide" evidence="2">
    <location>
        <begin position="1"/>
        <end position="20"/>
    </location>
</feature>
<keyword evidence="1" id="KW-0812">Transmembrane</keyword>
<keyword evidence="2" id="KW-0732">Signal</keyword>
<dbReference type="Pfam" id="PF02140">
    <property type="entry name" value="SUEL_Lectin"/>
    <property type="match status" value="1"/>
</dbReference>
<proteinExistence type="predicted"/>
<reference evidence="4 6" key="2">
    <citation type="journal article" date="2013" name="Nature">
        <title>Insights into bilaterian evolution from three spiralian genomes.</title>
        <authorList>
            <person name="Simakov O."/>
            <person name="Marletaz F."/>
            <person name="Cho S.J."/>
            <person name="Edsinger-Gonzales E."/>
            <person name="Havlak P."/>
            <person name="Hellsten U."/>
            <person name="Kuo D.H."/>
            <person name="Larsson T."/>
            <person name="Lv J."/>
            <person name="Arendt D."/>
            <person name="Savage R."/>
            <person name="Osoegawa K."/>
            <person name="de Jong P."/>
            <person name="Grimwood J."/>
            <person name="Chapman J.A."/>
            <person name="Shapiro H."/>
            <person name="Aerts A."/>
            <person name="Otillar R.P."/>
            <person name="Terry A.Y."/>
            <person name="Boore J.L."/>
            <person name="Grigoriev I.V."/>
            <person name="Lindberg D.R."/>
            <person name="Seaver E.C."/>
            <person name="Weisblat D.A."/>
            <person name="Putnam N.H."/>
            <person name="Rokhsar D.S."/>
        </authorList>
    </citation>
    <scope>NUCLEOTIDE SEQUENCE</scope>
    <source>
        <strain evidence="4 6">I ESC-2004</strain>
    </source>
</reference>
<feature type="transmembrane region" description="Helical" evidence="1">
    <location>
        <begin position="309"/>
        <end position="333"/>
    </location>
</feature>
<gene>
    <name evidence="4" type="ORF">CAPTEDRAFT_190616</name>
</gene>
<feature type="chain" id="PRO_5008787673" description="SUEL-type lectin domain-containing protein" evidence="2">
    <location>
        <begin position="21"/>
        <end position="438"/>
    </location>
</feature>
<evidence type="ECO:0000313" key="5">
    <source>
        <dbReference type="EnsemblMetazoa" id="CapteP190616"/>
    </source>
</evidence>
<dbReference type="CDD" id="cd22823">
    <property type="entry name" value="Gal_Rha_Lectin"/>
    <property type="match status" value="1"/>
</dbReference>
<sequence length="438" mass="47973">MSILELFVALGVLGVYFAQAKEFHMDICDGEALNLECPDSQVLLMKRAHYGRMQIGKCIRRDLGFLGCQSSVLGKMDSLCSGFQRCDMPSINRKMFELDDGCSSEVYSYLSLSYECLTAEGLNSACAMSPPALPLSHSEAVIPKPSAHSLPCFASEPFSFRMQALPGQQINLTIINLVSSDRQCFGVVVEGRTGQRSDVCSGSQREALVMLSNSEMLLLTLDVEVSAKYMLKYQVIGCADVAPPVYGWVKRKGDVMEAGCHGNHKEWTLHCVGSQWEGRLNNCSSSNVASETKRTFNSEVIRMSISPDIVIALIIAVAVIICITTVTVGVVCWKRKSMETLQSVLTNQKVAYRAVVAQDSPESGYMTNDRQGNPLPPQDPVYDFCFTPGQPPVGRVKYQLNPNAPSTYSLYQSESQVAPPSSPLYKSLVFDDVLVSSA</sequence>
<keyword evidence="1" id="KW-1133">Transmembrane helix</keyword>
<dbReference type="AlphaFoldDB" id="R7U486"/>
<evidence type="ECO:0000313" key="6">
    <source>
        <dbReference type="Proteomes" id="UP000014760"/>
    </source>
</evidence>
<dbReference type="Proteomes" id="UP000014760">
    <property type="component" value="Unassembled WGS sequence"/>
</dbReference>
<dbReference type="OrthoDB" id="10684414at2759"/>
<name>R7U486_CAPTE</name>
<dbReference type="EnsemblMetazoa" id="CapteT190616">
    <property type="protein sequence ID" value="CapteP190616"/>
    <property type="gene ID" value="CapteG190616"/>
</dbReference>